<dbReference type="InterPro" id="IPR036890">
    <property type="entry name" value="HATPase_C_sf"/>
</dbReference>
<keyword evidence="1" id="KW-0808">Transferase</keyword>
<evidence type="ECO:0000313" key="7">
    <source>
        <dbReference type="Proteomes" id="UP000252698"/>
    </source>
</evidence>
<dbReference type="InterPro" id="IPR003594">
    <property type="entry name" value="HATPase_dom"/>
</dbReference>
<evidence type="ECO:0000256" key="2">
    <source>
        <dbReference type="ARBA" id="ARBA00022777"/>
    </source>
</evidence>
<keyword evidence="2" id="KW-0418">Kinase</keyword>
<protein>
    <recommendedName>
        <fullName evidence="5">Histidine kinase/HSP90-like ATPase domain-containing protein</fullName>
    </recommendedName>
</protein>
<feature type="compositionally biased region" description="Low complexity" evidence="4">
    <location>
        <begin position="173"/>
        <end position="198"/>
    </location>
</feature>
<evidence type="ECO:0000256" key="3">
    <source>
        <dbReference type="ARBA" id="ARBA00023012"/>
    </source>
</evidence>
<dbReference type="SUPFAM" id="SSF55874">
    <property type="entry name" value="ATPase domain of HSP90 chaperone/DNA topoisomerase II/histidine kinase"/>
    <property type="match status" value="1"/>
</dbReference>
<dbReference type="AlphaFoldDB" id="A0A2Z5JMS0"/>
<organism evidence="6 7">
    <name type="scientific">Streptomyces atratus</name>
    <dbReference type="NCBI Taxonomy" id="1893"/>
    <lineage>
        <taxon>Bacteria</taxon>
        <taxon>Bacillati</taxon>
        <taxon>Actinomycetota</taxon>
        <taxon>Actinomycetes</taxon>
        <taxon>Kitasatosporales</taxon>
        <taxon>Streptomycetaceae</taxon>
        <taxon>Streptomyces</taxon>
    </lineage>
</organism>
<evidence type="ECO:0000313" key="6">
    <source>
        <dbReference type="EMBL" id="AXE81642.1"/>
    </source>
</evidence>
<dbReference type="Proteomes" id="UP000252698">
    <property type="component" value="Chromosome"/>
</dbReference>
<reference evidence="6 7" key="1">
    <citation type="journal article" date="2018" name="Front. Microbiol.">
        <title>Genome Sequencing of Streptomyces atratus SCSIOZH16 and Activation Production of Nocardamine via Metabolic Engineering.</title>
        <authorList>
            <person name="Li Y."/>
            <person name="Zhang C."/>
            <person name="Liu C."/>
            <person name="Ju J."/>
            <person name="Ma J."/>
        </authorList>
    </citation>
    <scope>NUCLEOTIDE SEQUENCE [LARGE SCALE GENOMIC DNA]</scope>
    <source>
        <strain evidence="6 7">SCSIO_ZH16</strain>
    </source>
</reference>
<evidence type="ECO:0000256" key="4">
    <source>
        <dbReference type="SAM" id="MobiDB-lite"/>
    </source>
</evidence>
<feature type="domain" description="Histidine kinase/HSP90-like ATPase" evidence="5">
    <location>
        <begin position="130"/>
        <end position="245"/>
    </location>
</feature>
<dbReference type="EMBL" id="CP027306">
    <property type="protein sequence ID" value="AXE81642.1"/>
    <property type="molecule type" value="Genomic_DNA"/>
</dbReference>
<evidence type="ECO:0000259" key="5">
    <source>
        <dbReference type="SMART" id="SM00387"/>
    </source>
</evidence>
<dbReference type="Gene3D" id="3.30.565.10">
    <property type="entry name" value="Histidine kinase-like ATPase, C-terminal domain"/>
    <property type="match status" value="1"/>
</dbReference>
<name>A0A2Z5JMS0_STRAR</name>
<dbReference type="Pfam" id="PF02518">
    <property type="entry name" value="HATPase_c"/>
    <property type="match status" value="1"/>
</dbReference>
<evidence type="ECO:0000256" key="1">
    <source>
        <dbReference type="ARBA" id="ARBA00022679"/>
    </source>
</evidence>
<accession>A0A2Z5JMS0</accession>
<dbReference type="PANTHER" id="PTHR24421:SF56">
    <property type="entry name" value="OXYGEN SENSOR HISTIDINE KINASE RESPONSE REGULATOR DOST"/>
    <property type="match status" value="1"/>
</dbReference>
<dbReference type="GO" id="GO:0016301">
    <property type="term" value="F:kinase activity"/>
    <property type="evidence" value="ECO:0007669"/>
    <property type="project" value="UniProtKB-KW"/>
</dbReference>
<dbReference type="GO" id="GO:0000160">
    <property type="term" value="P:phosphorelay signal transduction system"/>
    <property type="evidence" value="ECO:0007669"/>
    <property type="project" value="UniProtKB-KW"/>
</dbReference>
<dbReference type="InterPro" id="IPR050482">
    <property type="entry name" value="Sensor_HK_TwoCompSys"/>
</dbReference>
<gene>
    <name evidence="6" type="ORF">C5746_37165</name>
</gene>
<feature type="region of interest" description="Disordered" evidence="4">
    <location>
        <begin position="172"/>
        <end position="218"/>
    </location>
</feature>
<dbReference type="KEGG" id="sata:C5746_37165"/>
<dbReference type="SMART" id="SM00387">
    <property type="entry name" value="HATPase_c"/>
    <property type="match status" value="1"/>
</dbReference>
<feature type="region of interest" description="Disordered" evidence="4">
    <location>
        <begin position="1"/>
        <end position="72"/>
    </location>
</feature>
<dbReference type="PANTHER" id="PTHR24421">
    <property type="entry name" value="NITRATE/NITRITE SENSOR PROTEIN NARX-RELATED"/>
    <property type="match status" value="1"/>
</dbReference>
<sequence length="245" mass="24802">MPRSGRVAAAQPTGPDAQSAGCRDESGTGPGTPGGAARHRGGSGHADRRGVRSTRHCRGRAQAPGVPAGGPDTTIRIIRSTIFDLRTTDGSGRSGLRHRIAETARTAAHVLGFRPTVRIDGPVDTTVPDELAEHVVAVAAQAVSNASRHARASPIGIVLSADDGVTLTVTDNGIGVPDGDTTTPGTSTAVDDGAGAAIDDGDQPARRGGGPASMRTRAELCGGTPAIERPADGGTRITWCVPLHD</sequence>
<keyword evidence="3" id="KW-0902">Two-component regulatory system</keyword>
<proteinExistence type="predicted"/>